<sequence>MSQAPTSKVKLSLLALAWPIFVEQGLHVMTGTVDTFMVAHISDNAVAGLGVAHQIVVLAIILFNFVGIGASVSVTHSLGGGDPKGARSVATTAIAANFWIGAIISTTVFLLAKPLLQLMHLPPELMQYGLPFLTIMGGTLFLESINMAISAVLRAHGHTRESMFITLGQNILNAAGNAIFLFGLFGAPKLGVEGVALSTVISRIVALGALWILLKRQTGIRLEFLDLFRVSLPRLKPILHIGLPAAGENISWWLAFMTMTSFTALMGGNALVVQTYTMQILYVVIIFSISIALGTEIIIGHLIGAGEFEEAYRELMKNLRTSLFLASGAITLVAVLAPWLLGIFTTDTAVIAGGTLLLRMSLLLEPGRVINIVVINCLRATGDVKFPIMMGLLSMWGIWVPLAWFLGLHLGWGLPGVWIAMMCDEWFRGAIMYRRWRHRRWLPHAQKVRARVAASAAGL</sequence>
<dbReference type="InterPro" id="IPR002528">
    <property type="entry name" value="MATE_fam"/>
</dbReference>
<organism evidence="8 9">
    <name type="scientific">Nibricoccus aquaticus</name>
    <dbReference type="NCBI Taxonomy" id="2576891"/>
    <lineage>
        <taxon>Bacteria</taxon>
        <taxon>Pseudomonadati</taxon>
        <taxon>Verrucomicrobiota</taxon>
        <taxon>Opitutia</taxon>
        <taxon>Opitutales</taxon>
        <taxon>Opitutaceae</taxon>
        <taxon>Nibricoccus</taxon>
    </lineage>
</organism>
<evidence type="ECO:0000256" key="1">
    <source>
        <dbReference type="ARBA" id="ARBA00004651"/>
    </source>
</evidence>
<feature type="transmembrane region" description="Helical" evidence="7">
    <location>
        <begin position="279"/>
        <end position="303"/>
    </location>
</feature>
<dbReference type="Proteomes" id="UP000217265">
    <property type="component" value="Chromosome"/>
</dbReference>
<dbReference type="PIRSF" id="PIRSF006603">
    <property type="entry name" value="DinF"/>
    <property type="match status" value="1"/>
</dbReference>
<gene>
    <name evidence="8" type="ORF">CMV30_18345</name>
</gene>
<keyword evidence="9" id="KW-1185">Reference proteome</keyword>
<dbReference type="GO" id="GO:0042910">
    <property type="term" value="F:xenobiotic transmembrane transporter activity"/>
    <property type="evidence" value="ECO:0007669"/>
    <property type="project" value="InterPro"/>
</dbReference>
<keyword evidence="2" id="KW-0813">Transport</keyword>
<dbReference type="GO" id="GO:0005886">
    <property type="term" value="C:plasma membrane"/>
    <property type="evidence" value="ECO:0007669"/>
    <property type="project" value="UniProtKB-SubCell"/>
</dbReference>
<proteinExistence type="predicted"/>
<comment type="subcellular location">
    <subcellularLocation>
        <location evidence="1">Cell membrane</location>
        <topology evidence="1">Multi-pass membrane protein</topology>
    </subcellularLocation>
</comment>
<dbReference type="InterPro" id="IPR047135">
    <property type="entry name" value="YsiQ"/>
</dbReference>
<feature type="transmembrane region" description="Helical" evidence="7">
    <location>
        <begin position="165"/>
        <end position="188"/>
    </location>
</feature>
<dbReference type="PANTHER" id="PTHR42925">
    <property type="entry name" value="MULTIDRUG AND TOXIN EFFLUX PROTEIN MATE FAMILY"/>
    <property type="match status" value="1"/>
</dbReference>
<dbReference type="OrthoDB" id="9806302at2"/>
<feature type="transmembrane region" description="Helical" evidence="7">
    <location>
        <begin position="194"/>
        <end position="214"/>
    </location>
</feature>
<keyword evidence="3" id="KW-1003">Cell membrane</keyword>
<protein>
    <submittedName>
        <fullName evidence="8">MATE family efflux transporter</fullName>
    </submittedName>
</protein>
<name>A0A290QET7_9BACT</name>
<evidence type="ECO:0000256" key="7">
    <source>
        <dbReference type="SAM" id="Phobius"/>
    </source>
</evidence>
<evidence type="ECO:0000313" key="9">
    <source>
        <dbReference type="Proteomes" id="UP000217265"/>
    </source>
</evidence>
<feature type="transmembrane region" description="Helical" evidence="7">
    <location>
        <begin position="89"/>
        <end position="112"/>
    </location>
</feature>
<dbReference type="RefSeq" id="WP_096057379.1">
    <property type="nucleotide sequence ID" value="NZ_CP023344.1"/>
</dbReference>
<dbReference type="InterPro" id="IPR048279">
    <property type="entry name" value="MdtK-like"/>
</dbReference>
<dbReference type="AlphaFoldDB" id="A0A290QET7"/>
<dbReference type="KEGG" id="vbh:CMV30_18345"/>
<evidence type="ECO:0000256" key="3">
    <source>
        <dbReference type="ARBA" id="ARBA00022475"/>
    </source>
</evidence>
<evidence type="ECO:0000256" key="5">
    <source>
        <dbReference type="ARBA" id="ARBA00022989"/>
    </source>
</evidence>
<evidence type="ECO:0000256" key="2">
    <source>
        <dbReference type="ARBA" id="ARBA00022448"/>
    </source>
</evidence>
<feature type="transmembrane region" description="Helical" evidence="7">
    <location>
        <begin position="323"/>
        <end position="344"/>
    </location>
</feature>
<dbReference type="EMBL" id="CP023344">
    <property type="protein sequence ID" value="ATC65750.1"/>
    <property type="molecule type" value="Genomic_DNA"/>
</dbReference>
<accession>A0A290QET7</accession>
<keyword evidence="4 7" id="KW-0812">Transmembrane</keyword>
<reference evidence="8 9" key="1">
    <citation type="submission" date="2017-09" db="EMBL/GenBank/DDBJ databases">
        <title>Complete genome sequence of Verrucomicrobial strain HZ-65, isolated from freshwater.</title>
        <authorList>
            <person name="Choi A."/>
        </authorList>
    </citation>
    <scope>NUCLEOTIDE SEQUENCE [LARGE SCALE GENOMIC DNA]</scope>
    <source>
        <strain evidence="8 9">HZ-65</strain>
    </source>
</reference>
<evidence type="ECO:0000313" key="8">
    <source>
        <dbReference type="EMBL" id="ATC65750.1"/>
    </source>
</evidence>
<dbReference type="CDD" id="cd13134">
    <property type="entry name" value="MATE_like_8"/>
    <property type="match status" value="1"/>
</dbReference>
<dbReference type="PANTHER" id="PTHR42925:SF1">
    <property type="entry name" value="VIRULENCE FACTOR MVIN"/>
    <property type="match status" value="1"/>
</dbReference>
<evidence type="ECO:0000256" key="4">
    <source>
        <dbReference type="ARBA" id="ARBA00022692"/>
    </source>
</evidence>
<evidence type="ECO:0000256" key="6">
    <source>
        <dbReference type="ARBA" id="ARBA00023136"/>
    </source>
</evidence>
<keyword evidence="6 7" id="KW-0472">Membrane</keyword>
<dbReference type="GO" id="GO:0015297">
    <property type="term" value="F:antiporter activity"/>
    <property type="evidence" value="ECO:0007669"/>
    <property type="project" value="InterPro"/>
</dbReference>
<feature type="transmembrane region" description="Helical" evidence="7">
    <location>
        <begin position="46"/>
        <end position="68"/>
    </location>
</feature>
<dbReference type="Pfam" id="PF01554">
    <property type="entry name" value="MatE"/>
    <property type="match status" value="2"/>
</dbReference>
<keyword evidence="5 7" id="KW-1133">Transmembrane helix</keyword>
<feature type="transmembrane region" description="Helical" evidence="7">
    <location>
        <begin position="252"/>
        <end position="273"/>
    </location>
</feature>
<dbReference type="NCBIfam" id="TIGR00797">
    <property type="entry name" value="matE"/>
    <property type="match status" value="1"/>
</dbReference>
<feature type="transmembrane region" description="Helical" evidence="7">
    <location>
        <begin position="132"/>
        <end position="153"/>
    </location>
</feature>